<dbReference type="EMBL" id="CP040916">
    <property type="protein sequence ID" value="QDQ15660.1"/>
    <property type="molecule type" value="Genomic_DNA"/>
</dbReference>
<evidence type="ECO:0000313" key="3">
    <source>
        <dbReference type="Proteomes" id="UP000316806"/>
    </source>
</evidence>
<feature type="signal peptide" evidence="1">
    <location>
        <begin position="1"/>
        <end position="25"/>
    </location>
</feature>
<protein>
    <recommendedName>
        <fullName evidence="4">ATP-binding protein</fullName>
    </recommendedName>
</protein>
<dbReference type="AlphaFoldDB" id="A0A516RJ33"/>
<dbReference type="RefSeq" id="WP_144322862.1">
    <property type="nucleotide sequence ID" value="NZ_CP040916.1"/>
</dbReference>
<reference evidence="2 3" key="1">
    <citation type="journal article" date="2019" name="J. Ind. Microbiol. Biotechnol.">
        <title>The complete genomic sequence of Streptomyces spectabilis NRRL-2792 and identification of secondary metabolite biosynthetic gene clusters.</title>
        <authorList>
            <person name="Sinha A."/>
            <person name="Phillips-Salemka S."/>
            <person name="Niraula T.A."/>
            <person name="Short K.A."/>
            <person name="Niraula N.P."/>
        </authorList>
    </citation>
    <scope>NUCLEOTIDE SEQUENCE [LARGE SCALE GENOMIC DNA]</scope>
    <source>
        <strain evidence="2 3">NRRL 2792</strain>
    </source>
</reference>
<evidence type="ECO:0000313" key="2">
    <source>
        <dbReference type="EMBL" id="QDQ15660.1"/>
    </source>
</evidence>
<keyword evidence="1" id="KW-0732">Signal</keyword>
<name>A0A516RJ33_STRST</name>
<gene>
    <name evidence="2" type="ORF">FH965_38150</name>
</gene>
<sequence>MKISKAALGVVGVAMALGAATPAVAAEPLGGGQQLLDTAVTGNKTPLDAVDVKKVVGTVDQTAGKLKKADATTGAAKVGEVAKGAGAL</sequence>
<accession>A0A516RJ33</accession>
<evidence type="ECO:0000256" key="1">
    <source>
        <dbReference type="SAM" id="SignalP"/>
    </source>
</evidence>
<evidence type="ECO:0008006" key="4">
    <source>
        <dbReference type="Google" id="ProtNLM"/>
    </source>
</evidence>
<dbReference type="Proteomes" id="UP000316806">
    <property type="component" value="Chromosome"/>
</dbReference>
<organism evidence="2 3">
    <name type="scientific">Streptomyces spectabilis</name>
    <dbReference type="NCBI Taxonomy" id="68270"/>
    <lineage>
        <taxon>Bacteria</taxon>
        <taxon>Bacillati</taxon>
        <taxon>Actinomycetota</taxon>
        <taxon>Actinomycetes</taxon>
        <taxon>Kitasatosporales</taxon>
        <taxon>Streptomycetaceae</taxon>
        <taxon>Streptomyces</taxon>
    </lineage>
</organism>
<feature type="chain" id="PRO_5021793049" description="ATP-binding protein" evidence="1">
    <location>
        <begin position="26"/>
        <end position="88"/>
    </location>
</feature>
<proteinExistence type="predicted"/>